<feature type="domain" description="Histidine kinase" evidence="14">
    <location>
        <begin position="201"/>
        <end position="410"/>
    </location>
</feature>
<evidence type="ECO:0000256" key="12">
    <source>
        <dbReference type="ARBA" id="ARBA00023136"/>
    </source>
</evidence>
<keyword evidence="10 13" id="KW-1133">Transmembrane helix</keyword>
<feature type="transmembrane region" description="Helical" evidence="13">
    <location>
        <begin position="70"/>
        <end position="92"/>
    </location>
</feature>
<dbReference type="Pfam" id="PF00512">
    <property type="entry name" value="HisKA"/>
    <property type="match status" value="1"/>
</dbReference>
<feature type="transmembrane region" description="Helical" evidence="13">
    <location>
        <begin position="47"/>
        <end position="64"/>
    </location>
</feature>
<dbReference type="PANTHER" id="PTHR45569:SF1">
    <property type="entry name" value="SENSOR PROTEIN KDPD"/>
    <property type="match status" value="1"/>
</dbReference>
<dbReference type="Gene3D" id="1.10.287.130">
    <property type="match status" value="1"/>
</dbReference>
<evidence type="ECO:0000256" key="3">
    <source>
        <dbReference type="ARBA" id="ARBA00012438"/>
    </source>
</evidence>
<dbReference type="InterPro" id="IPR003594">
    <property type="entry name" value="HATPase_dom"/>
</dbReference>
<reference evidence="15 16" key="1">
    <citation type="submission" date="2023-08" db="EMBL/GenBank/DDBJ databases">
        <title>New molecular markers tilS and rpoB for phylogenetic and monitoring studies of the genus Thiothrix biodiversity.</title>
        <authorList>
            <person name="Ravin N.V."/>
            <person name="Smolyakov D."/>
            <person name="Markov N.D."/>
            <person name="Beletsky A.V."/>
            <person name="Mardanov A.V."/>
            <person name="Rudenko T.S."/>
            <person name="Grabovich M.Y."/>
        </authorList>
    </citation>
    <scope>NUCLEOTIDE SEQUENCE [LARGE SCALE GENOMIC DNA]</scope>
    <source>
        <strain evidence="15 16">MK1</strain>
    </source>
</reference>
<dbReference type="InterPro" id="IPR004358">
    <property type="entry name" value="Sig_transdc_His_kin-like_C"/>
</dbReference>
<proteinExistence type="predicted"/>
<name>A0ABY9MMY2_9GAMM</name>
<accession>A0ABY9MMY2</accession>
<keyword evidence="7" id="KW-0547">Nucleotide-binding</keyword>
<evidence type="ECO:0000256" key="6">
    <source>
        <dbReference type="ARBA" id="ARBA00022692"/>
    </source>
</evidence>
<evidence type="ECO:0000256" key="8">
    <source>
        <dbReference type="ARBA" id="ARBA00022777"/>
    </source>
</evidence>
<protein>
    <recommendedName>
        <fullName evidence="3">histidine kinase</fullName>
        <ecNumber evidence="3">2.7.13.3</ecNumber>
    </recommendedName>
</protein>
<evidence type="ECO:0000313" key="15">
    <source>
        <dbReference type="EMBL" id="WML89221.1"/>
    </source>
</evidence>
<evidence type="ECO:0000256" key="7">
    <source>
        <dbReference type="ARBA" id="ARBA00022741"/>
    </source>
</evidence>
<organism evidence="15 16">
    <name type="scientific">Thiothrix lacustris</name>
    <dbReference type="NCBI Taxonomy" id="525917"/>
    <lineage>
        <taxon>Bacteria</taxon>
        <taxon>Pseudomonadati</taxon>
        <taxon>Pseudomonadota</taxon>
        <taxon>Gammaproteobacteria</taxon>
        <taxon>Thiotrichales</taxon>
        <taxon>Thiotrichaceae</taxon>
        <taxon>Thiothrix</taxon>
    </lineage>
</organism>
<dbReference type="Pfam" id="PF02518">
    <property type="entry name" value="HATPase_c"/>
    <property type="match status" value="1"/>
</dbReference>
<keyword evidence="9" id="KW-0067">ATP-binding</keyword>
<dbReference type="InterPro" id="IPR036097">
    <property type="entry name" value="HisK_dim/P_sf"/>
</dbReference>
<dbReference type="InterPro" id="IPR003661">
    <property type="entry name" value="HisK_dim/P_dom"/>
</dbReference>
<evidence type="ECO:0000256" key="2">
    <source>
        <dbReference type="ARBA" id="ARBA00004141"/>
    </source>
</evidence>
<keyword evidence="12 13" id="KW-0472">Membrane</keyword>
<keyword evidence="8" id="KW-0418">Kinase</keyword>
<evidence type="ECO:0000256" key="11">
    <source>
        <dbReference type="ARBA" id="ARBA00023012"/>
    </source>
</evidence>
<dbReference type="SUPFAM" id="SSF47384">
    <property type="entry name" value="Homodimeric domain of signal transducing histidine kinase"/>
    <property type="match status" value="1"/>
</dbReference>
<dbReference type="InterPro" id="IPR038318">
    <property type="entry name" value="KdpD_sf"/>
</dbReference>
<keyword evidence="11" id="KW-0902">Two-component regulatory system</keyword>
<dbReference type="CDD" id="cd00082">
    <property type="entry name" value="HisKA"/>
    <property type="match status" value="1"/>
</dbReference>
<dbReference type="Pfam" id="PF13493">
    <property type="entry name" value="DUF4118"/>
    <property type="match status" value="1"/>
</dbReference>
<dbReference type="PROSITE" id="PS50109">
    <property type="entry name" value="HIS_KIN"/>
    <property type="match status" value="1"/>
</dbReference>
<evidence type="ECO:0000259" key="14">
    <source>
        <dbReference type="PROSITE" id="PS50109"/>
    </source>
</evidence>
<dbReference type="EC" id="2.7.13.3" evidence="3"/>
<dbReference type="Gene3D" id="3.30.565.10">
    <property type="entry name" value="Histidine kinase-like ATPase, C-terminal domain"/>
    <property type="match status" value="1"/>
</dbReference>
<dbReference type="EMBL" id="CP133218">
    <property type="protein sequence ID" value="WML89221.1"/>
    <property type="molecule type" value="Genomic_DNA"/>
</dbReference>
<dbReference type="InterPro" id="IPR036890">
    <property type="entry name" value="HATPase_C_sf"/>
</dbReference>
<evidence type="ECO:0000256" key="10">
    <source>
        <dbReference type="ARBA" id="ARBA00022989"/>
    </source>
</evidence>
<dbReference type="InterPro" id="IPR025201">
    <property type="entry name" value="KdpD_TM"/>
</dbReference>
<comment type="subcellular location">
    <subcellularLocation>
        <location evidence="2">Membrane</location>
        <topology evidence="2">Multi-pass membrane protein</topology>
    </subcellularLocation>
</comment>
<dbReference type="SMART" id="SM00387">
    <property type="entry name" value="HATPase_c"/>
    <property type="match status" value="1"/>
</dbReference>
<dbReference type="PANTHER" id="PTHR45569">
    <property type="entry name" value="SENSOR PROTEIN KDPD"/>
    <property type="match status" value="1"/>
</dbReference>
<evidence type="ECO:0000256" key="4">
    <source>
        <dbReference type="ARBA" id="ARBA00022553"/>
    </source>
</evidence>
<evidence type="ECO:0000256" key="1">
    <source>
        <dbReference type="ARBA" id="ARBA00000085"/>
    </source>
</evidence>
<evidence type="ECO:0000313" key="16">
    <source>
        <dbReference type="Proteomes" id="UP001236657"/>
    </source>
</evidence>
<dbReference type="Gene3D" id="1.20.120.620">
    <property type="entry name" value="Backbone structure of the membrane domain of e. Coli histidine kinase receptor kdpd"/>
    <property type="match status" value="1"/>
</dbReference>
<evidence type="ECO:0000256" key="5">
    <source>
        <dbReference type="ARBA" id="ARBA00022679"/>
    </source>
</evidence>
<keyword evidence="5" id="KW-0808">Transferase</keyword>
<keyword evidence="16" id="KW-1185">Reference proteome</keyword>
<comment type="catalytic activity">
    <reaction evidence="1">
        <text>ATP + protein L-histidine = ADP + protein N-phospho-L-histidine.</text>
        <dbReference type="EC" id="2.7.13.3"/>
    </reaction>
</comment>
<dbReference type="SMART" id="SM00388">
    <property type="entry name" value="HisKA"/>
    <property type="match status" value="1"/>
</dbReference>
<dbReference type="RefSeq" id="WP_308893358.1">
    <property type="nucleotide sequence ID" value="NZ_CP133218.1"/>
</dbReference>
<feature type="transmembrane region" description="Helical" evidence="13">
    <location>
        <begin position="99"/>
        <end position="120"/>
    </location>
</feature>
<keyword evidence="4" id="KW-0597">Phosphoprotein</keyword>
<gene>
    <name evidence="15" type="ORF">RCF98_09570</name>
</gene>
<sequence length="426" mass="46159">MMAVSGIGFLRLNIDDPHGLDSYVLGFLLPALVCVIAYPLANLLDNANIVMLFLLEVFLCALWLGQGPSLVAAFASVLLFDFLFVPPQFALLTTSVEHIVTLVVMLVVALWTGQLAAILLSQNRALQLSEERTGALYHMARELTGAVDQQQMRDIAACYPANLAADSLMAIAGERLHYAEMAQANYVHSEAERLRASILSSLSHDLRTPLTALVGLTETLSVQGERLSPPVQRDMVEAVHEQAVRLADMVTKLLDLARLSAGKLALNHEWQSLEEVTGSALSLLKPLLQQHHQQVQVTIPSDFPLLAFDAVLIERVIGNLLENAAKHCPDHTLIRVSARIVGDGAELCVADNGPGFPPHVLLMNTHQTTAVSGLGLAICAEIIKAHQGQLRLETGENGGARACLTLPLGIPPLMEDEPKEELLSYE</sequence>
<evidence type="ECO:0000256" key="9">
    <source>
        <dbReference type="ARBA" id="ARBA00022840"/>
    </source>
</evidence>
<feature type="transmembrane region" description="Helical" evidence="13">
    <location>
        <begin position="20"/>
        <end position="40"/>
    </location>
</feature>
<dbReference type="Proteomes" id="UP001236657">
    <property type="component" value="Chromosome"/>
</dbReference>
<dbReference type="InterPro" id="IPR005467">
    <property type="entry name" value="His_kinase_dom"/>
</dbReference>
<dbReference type="InterPro" id="IPR052023">
    <property type="entry name" value="Histidine_kinase_KdpD"/>
</dbReference>
<keyword evidence="6 13" id="KW-0812">Transmembrane</keyword>
<dbReference type="SUPFAM" id="SSF55874">
    <property type="entry name" value="ATPase domain of HSP90 chaperone/DNA topoisomerase II/histidine kinase"/>
    <property type="match status" value="1"/>
</dbReference>
<evidence type="ECO:0000256" key="13">
    <source>
        <dbReference type="SAM" id="Phobius"/>
    </source>
</evidence>
<dbReference type="PRINTS" id="PR00344">
    <property type="entry name" value="BCTRLSENSOR"/>
</dbReference>